<feature type="transmembrane region" description="Helical" evidence="4">
    <location>
        <begin position="82"/>
        <end position="100"/>
    </location>
</feature>
<feature type="domain" description="Major facilitator superfamily (MFS) profile" evidence="5">
    <location>
        <begin position="13"/>
        <end position="393"/>
    </location>
</feature>
<name>A0A179BKW3_ACIFR</name>
<keyword evidence="1 4" id="KW-0812">Transmembrane</keyword>
<dbReference type="InterPro" id="IPR010645">
    <property type="entry name" value="MFS_4"/>
</dbReference>
<evidence type="ECO:0000256" key="3">
    <source>
        <dbReference type="ARBA" id="ARBA00023136"/>
    </source>
</evidence>
<dbReference type="GO" id="GO:0005886">
    <property type="term" value="C:plasma membrane"/>
    <property type="evidence" value="ECO:0007669"/>
    <property type="project" value="TreeGrafter"/>
</dbReference>
<feature type="transmembrane region" description="Helical" evidence="4">
    <location>
        <begin position="370"/>
        <end position="389"/>
    </location>
</feature>
<feature type="transmembrane region" description="Helical" evidence="4">
    <location>
        <begin position="145"/>
        <end position="167"/>
    </location>
</feature>
<keyword evidence="3 4" id="KW-0472">Membrane</keyword>
<accession>A0A179BKW3</accession>
<feature type="transmembrane region" description="Helical" evidence="4">
    <location>
        <begin position="112"/>
        <end position="133"/>
    </location>
</feature>
<keyword evidence="2 4" id="KW-1133">Transmembrane helix</keyword>
<evidence type="ECO:0000256" key="4">
    <source>
        <dbReference type="SAM" id="Phobius"/>
    </source>
</evidence>
<sequence length="398" mass="41605">MSSNATIIRSNLSLLPAFGLGLGVAVSVGLARFAYALLLPAMRESLNWNYVAAGSLNTANALGYIVGAVSAYFLLQKIRPSQLFITGLLLTIVAVLATGLRSDLLWLTATRLLAGIGAAWVFACGGALVAARYHAHQTLRRVATGLFFAGAGIGIAASGLVVNPIIAMLGNPAWPTAWLALGVVAAIASVWPILEASRIAGEANAVSSGALNLRGLMPSMLAYFLFACGYIVYMTFIFAWIQAQGLSWKFGTAAWFVLGSGVAVSPFIWRRALDMWNPAVILAASCFVTLLGALLPAFFASAPSIILSTALFGSGMFIAPSSVAVLVHRALESNQWAKGITLFTVVFSFGQAIGPIGAGWIADSAGLTRSLYFGAALLAVASGLALIGLRRVSERMQD</sequence>
<reference evidence="6 7" key="1">
    <citation type="submission" date="2016-04" db="EMBL/GenBank/DDBJ databases">
        <title>Acidithiobacillus ferrooxidans genome sequencing and assembly.</title>
        <authorList>
            <person name="Zhou Z."/>
        </authorList>
    </citation>
    <scope>NUCLEOTIDE SEQUENCE [LARGE SCALE GENOMIC DNA]</scope>
    <source>
        <strain evidence="6 7">BY0502</strain>
    </source>
</reference>
<feature type="transmembrane region" description="Helical" evidence="4">
    <location>
        <begin position="12"/>
        <end position="38"/>
    </location>
</feature>
<dbReference type="Gene3D" id="1.20.1250.20">
    <property type="entry name" value="MFS general substrate transporter like domains"/>
    <property type="match status" value="2"/>
</dbReference>
<evidence type="ECO:0000256" key="1">
    <source>
        <dbReference type="ARBA" id="ARBA00022692"/>
    </source>
</evidence>
<keyword evidence="7" id="KW-1185">Reference proteome</keyword>
<dbReference type="Proteomes" id="UP000078302">
    <property type="component" value="Unassembled WGS sequence"/>
</dbReference>
<dbReference type="PROSITE" id="PS50850">
    <property type="entry name" value="MFS"/>
    <property type="match status" value="1"/>
</dbReference>
<comment type="caution">
    <text evidence="6">The sequence shown here is derived from an EMBL/GenBank/DDBJ whole genome shotgun (WGS) entry which is preliminary data.</text>
</comment>
<dbReference type="PANTHER" id="PTHR23537:SF1">
    <property type="entry name" value="SUGAR TRANSPORTER"/>
    <property type="match status" value="1"/>
</dbReference>
<organism evidence="6 7">
    <name type="scientific">Acidithiobacillus ferrooxidans</name>
    <name type="common">Thiobacillus ferrooxidans</name>
    <dbReference type="NCBI Taxonomy" id="920"/>
    <lineage>
        <taxon>Bacteria</taxon>
        <taxon>Pseudomonadati</taxon>
        <taxon>Pseudomonadota</taxon>
        <taxon>Acidithiobacillia</taxon>
        <taxon>Acidithiobacillales</taxon>
        <taxon>Acidithiobacillaceae</taxon>
        <taxon>Acidithiobacillus</taxon>
    </lineage>
</organism>
<proteinExistence type="predicted"/>
<protein>
    <submittedName>
        <fullName evidence="6">MFS transporter</fullName>
    </submittedName>
</protein>
<dbReference type="InterPro" id="IPR036259">
    <property type="entry name" value="MFS_trans_sf"/>
</dbReference>
<dbReference type="InterPro" id="IPR020846">
    <property type="entry name" value="MFS_dom"/>
</dbReference>
<dbReference type="Pfam" id="PF06779">
    <property type="entry name" value="MFS_4"/>
    <property type="match status" value="1"/>
</dbReference>
<dbReference type="AlphaFoldDB" id="A0A179BKW3"/>
<evidence type="ECO:0000313" key="6">
    <source>
        <dbReference type="EMBL" id="OAP91980.1"/>
    </source>
</evidence>
<feature type="transmembrane region" description="Helical" evidence="4">
    <location>
        <begin position="339"/>
        <end position="358"/>
    </location>
</feature>
<dbReference type="GO" id="GO:0022857">
    <property type="term" value="F:transmembrane transporter activity"/>
    <property type="evidence" value="ECO:0007669"/>
    <property type="project" value="InterPro"/>
</dbReference>
<evidence type="ECO:0000256" key="2">
    <source>
        <dbReference type="ARBA" id="ARBA00022989"/>
    </source>
</evidence>
<feature type="transmembrane region" description="Helical" evidence="4">
    <location>
        <begin position="247"/>
        <end position="268"/>
    </location>
</feature>
<gene>
    <name evidence="6" type="ORF">A4H96_05290</name>
</gene>
<dbReference type="SUPFAM" id="SSF103473">
    <property type="entry name" value="MFS general substrate transporter"/>
    <property type="match status" value="1"/>
</dbReference>
<feature type="transmembrane region" description="Helical" evidence="4">
    <location>
        <begin position="280"/>
        <end position="299"/>
    </location>
</feature>
<dbReference type="EMBL" id="LVXZ01000056">
    <property type="protein sequence ID" value="OAP91980.1"/>
    <property type="molecule type" value="Genomic_DNA"/>
</dbReference>
<feature type="transmembrane region" description="Helical" evidence="4">
    <location>
        <begin position="50"/>
        <end position="75"/>
    </location>
</feature>
<feature type="transmembrane region" description="Helical" evidence="4">
    <location>
        <begin position="305"/>
        <end position="327"/>
    </location>
</feature>
<evidence type="ECO:0000259" key="5">
    <source>
        <dbReference type="PROSITE" id="PS50850"/>
    </source>
</evidence>
<feature type="transmembrane region" description="Helical" evidence="4">
    <location>
        <begin position="221"/>
        <end position="241"/>
    </location>
</feature>
<feature type="transmembrane region" description="Helical" evidence="4">
    <location>
        <begin position="173"/>
        <end position="194"/>
    </location>
</feature>
<dbReference type="PANTHER" id="PTHR23537">
    <property type="match status" value="1"/>
</dbReference>
<evidence type="ECO:0000313" key="7">
    <source>
        <dbReference type="Proteomes" id="UP000078302"/>
    </source>
</evidence>
<dbReference type="RefSeq" id="WP_064218621.1">
    <property type="nucleotide sequence ID" value="NZ_LVXZ01000056.1"/>
</dbReference>
<dbReference type="OrthoDB" id="9797953at2"/>